<accession>A0A8K0JAM4</accession>
<dbReference type="AlphaFoldDB" id="A0A8K0JAM4"/>
<evidence type="ECO:0000313" key="2">
    <source>
        <dbReference type="Proteomes" id="UP000811619"/>
    </source>
</evidence>
<protein>
    <submittedName>
        <fullName evidence="1">Uncharacterized protein</fullName>
    </submittedName>
</protein>
<gene>
    <name evidence="1" type="ORF">E4U42_000652</name>
</gene>
<organism evidence="1 2">
    <name type="scientific">Claviceps africana</name>
    <dbReference type="NCBI Taxonomy" id="83212"/>
    <lineage>
        <taxon>Eukaryota</taxon>
        <taxon>Fungi</taxon>
        <taxon>Dikarya</taxon>
        <taxon>Ascomycota</taxon>
        <taxon>Pezizomycotina</taxon>
        <taxon>Sordariomycetes</taxon>
        <taxon>Hypocreomycetidae</taxon>
        <taxon>Hypocreales</taxon>
        <taxon>Clavicipitaceae</taxon>
        <taxon>Claviceps</taxon>
    </lineage>
</organism>
<reference evidence="1" key="1">
    <citation type="journal article" date="2020" name="bioRxiv">
        <title>Whole genome comparisons of ergot fungi reveals the divergence and evolution of species within the genus Claviceps are the result of varying mechanisms driving genome evolution and host range expansion.</title>
        <authorList>
            <person name="Wyka S.A."/>
            <person name="Mondo S.J."/>
            <person name="Liu M."/>
            <person name="Dettman J."/>
            <person name="Nalam V."/>
            <person name="Broders K.D."/>
        </authorList>
    </citation>
    <scope>NUCLEOTIDE SEQUENCE</scope>
    <source>
        <strain evidence="1">CCC 489</strain>
    </source>
</reference>
<name>A0A8K0JAM4_9HYPO</name>
<feature type="non-terminal residue" evidence="1">
    <location>
        <position position="81"/>
    </location>
</feature>
<evidence type="ECO:0000313" key="1">
    <source>
        <dbReference type="EMBL" id="KAG5928448.1"/>
    </source>
</evidence>
<comment type="caution">
    <text evidence="1">The sequence shown here is derived from an EMBL/GenBank/DDBJ whole genome shotgun (WGS) entry which is preliminary data.</text>
</comment>
<sequence>MIRCHRTAQDKHKTIQFLTQPPDGSRPSNHRVRIELQLPTTQPPWLLSPSSGNHAMTCRAPDRFSAGRATSALKTDSPAAK</sequence>
<dbReference type="Proteomes" id="UP000811619">
    <property type="component" value="Unassembled WGS sequence"/>
</dbReference>
<proteinExistence type="predicted"/>
<keyword evidence="2" id="KW-1185">Reference proteome</keyword>
<dbReference type="EMBL" id="SRPY01000116">
    <property type="protein sequence ID" value="KAG5928448.1"/>
    <property type="molecule type" value="Genomic_DNA"/>
</dbReference>